<feature type="region of interest" description="Disordered" evidence="7">
    <location>
        <begin position="239"/>
        <end position="281"/>
    </location>
</feature>
<accession>A0AAD8YUF9</accession>
<keyword evidence="3" id="KW-0963">Cytoplasm</keyword>
<dbReference type="InterPro" id="IPR003598">
    <property type="entry name" value="Ig_sub2"/>
</dbReference>
<dbReference type="InterPro" id="IPR036179">
    <property type="entry name" value="Ig-like_dom_sf"/>
</dbReference>
<evidence type="ECO:0000313" key="9">
    <source>
        <dbReference type="EMBL" id="KAK1787390.1"/>
    </source>
</evidence>
<evidence type="ECO:0000256" key="5">
    <source>
        <dbReference type="ARBA" id="ARBA00023157"/>
    </source>
</evidence>
<feature type="compositionally biased region" description="Low complexity" evidence="7">
    <location>
        <begin position="12"/>
        <end position="29"/>
    </location>
</feature>
<dbReference type="SMART" id="SM00409">
    <property type="entry name" value="IG"/>
    <property type="match status" value="1"/>
</dbReference>
<dbReference type="FunFam" id="2.60.40.10:FF:000345">
    <property type="entry name" value="Muscle M-line assembly protein unc-89"/>
    <property type="match status" value="1"/>
</dbReference>
<dbReference type="Pfam" id="PF07679">
    <property type="entry name" value="I-set"/>
    <property type="match status" value="1"/>
</dbReference>
<evidence type="ECO:0000259" key="8">
    <source>
        <dbReference type="PROSITE" id="PS50835"/>
    </source>
</evidence>
<dbReference type="PANTHER" id="PTHR45080">
    <property type="entry name" value="CONTACTIN 5"/>
    <property type="match status" value="1"/>
</dbReference>
<evidence type="ECO:0000256" key="2">
    <source>
        <dbReference type="ARBA" id="ARBA00006692"/>
    </source>
</evidence>
<keyword evidence="5" id="KW-1015">Disulfide bond</keyword>
<evidence type="ECO:0000313" key="10">
    <source>
        <dbReference type="Proteomes" id="UP001239994"/>
    </source>
</evidence>
<dbReference type="GO" id="GO:0007156">
    <property type="term" value="P:homophilic cell adhesion via plasma membrane adhesion molecules"/>
    <property type="evidence" value="ECO:0007669"/>
    <property type="project" value="TreeGrafter"/>
</dbReference>
<feature type="domain" description="Ig-like" evidence="8">
    <location>
        <begin position="126"/>
        <end position="214"/>
    </location>
</feature>
<evidence type="ECO:0000256" key="6">
    <source>
        <dbReference type="ARBA" id="ARBA00023319"/>
    </source>
</evidence>
<evidence type="ECO:0000256" key="3">
    <source>
        <dbReference type="ARBA" id="ARBA00022490"/>
    </source>
</evidence>
<evidence type="ECO:0000256" key="7">
    <source>
        <dbReference type="SAM" id="MobiDB-lite"/>
    </source>
</evidence>
<feature type="region of interest" description="Disordered" evidence="7">
    <location>
        <begin position="1"/>
        <end position="64"/>
    </location>
</feature>
<proteinExistence type="inferred from homology"/>
<dbReference type="InterPro" id="IPR013783">
    <property type="entry name" value="Ig-like_fold"/>
</dbReference>
<dbReference type="GO" id="GO:0030424">
    <property type="term" value="C:axon"/>
    <property type="evidence" value="ECO:0007669"/>
    <property type="project" value="TreeGrafter"/>
</dbReference>
<keyword evidence="4" id="KW-0677">Repeat</keyword>
<keyword evidence="10" id="KW-1185">Reference proteome</keyword>
<dbReference type="GO" id="GO:0008046">
    <property type="term" value="F:axon guidance receptor activity"/>
    <property type="evidence" value="ECO:0007669"/>
    <property type="project" value="TreeGrafter"/>
</dbReference>
<comment type="caution">
    <text evidence="9">The sequence shown here is derived from an EMBL/GenBank/DDBJ whole genome shotgun (WGS) entry which is preliminary data.</text>
</comment>
<dbReference type="SUPFAM" id="SSF48726">
    <property type="entry name" value="Immunoglobulin"/>
    <property type="match status" value="1"/>
</dbReference>
<dbReference type="GO" id="GO:0043025">
    <property type="term" value="C:neuronal cell body"/>
    <property type="evidence" value="ECO:0007669"/>
    <property type="project" value="TreeGrafter"/>
</dbReference>
<dbReference type="InterPro" id="IPR050958">
    <property type="entry name" value="Cell_Adh-Cytoskel_Orgn"/>
</dbReference>
<dbReference type="InterPro" id="IPR013098">
    <property type="entry name" value="Ig_I-set"/>
</dbReference>
<gene>
    <name evidence="9" type="ORF">P4O66_002884</name>
</gene>
<dbReference type="InterPro" id="IPR003599">
    <property type="entry name" value="Ig_sub"/>
</dbReference>
<dbReference type="AlphaFoldDB" id="A0AAD8YUF9"/>
<feature type="compositionally biased region" description="Polar residues" evidence="7">
    <location>
        <begin position="271"/>
        <end position="281"/>
    </location>
</feature>
<reference evidence="9" key="1">
    <citation type="submission" date="2023-03" db="EMBL/GenBank/DDBJ databases">
        <title>Electrophorus voltai genome.</title>
        <authorList>
            <person name="Bian C."/>
        </authorList>
    </citation>
    <scope>NUCLEOTIDE SEQUENCE</scope>
    <source>
        <strain evidence="9">CB-2022</strain>
        <tissue evidence="9">Muscle</tissue>
    </source>
</reference>
<comment type="similarity">
    <text evidence="2">Belongs to the protein kinase superfamily. CAMK Ser/Thr protein kinase family.</text>
</comment>
<feature type="compositionally biased region" description="Gly residues" evidence="7">
    <location>
        <begin position="241"/>
        <end position="255"/>
    </location>
</feature>
<sequence length="281" mass="30291">MTSRWKRRRPWPRGAGPRPDSCPGPAAALVPPPEPRPRLPPPPPPPLRPRSTDSSGPAGRTHASDLLQLFNIRYRKCQTQLKTAVDEKELAVVQKPYLRRPATEVPESSLADLQRQKRPGDIIRAPTLKPMRNPVLVEEGRRLTMKCEASGSPPLSYKWYKDGTVLKKSKEVKIKGSKKNSKIQIASARLEDSGNYMCVVENEGGSNNSTSTVHVQSTAVEAYCEAPVSGSMALISVGEQRGPGAGLRGGHGPGRAGPRSKWGCGPGIQGLNGSTGQSEQA</sequence>
<dbReference type="EMBL" id="JAROKS010000023">
    <property type="protein sequence ID" value="KAK1787390.1"/>
    <property type="molecule type" value="Genomic_DNA"/>
</dbReference>
<protein>
    <recommendedName>
        <fullName evidence="8">Ig-like domain-containing protein</fullName>
    </recommendedName>
</protein>
<dbReference type="Gene3D" id="2.60.40.10">
    <property type="entry name" value="Immunoglobulins"/>
    <property type="match status" value="1"/>
</dbReference>
<dbReference type="PANTHER" id="PTHR45080:SF32">
    <property type="entry name" value="MAM DOMAIN CONTAINING GLYCOSYLPHOSPHATIDYLINOSITOL ANCHOR 1"/>
    <property type="match status" value="1"/>
</dbReference>
<name>A0AAD8YUF9_9TELE</name>
<evidence type="ECO:0000256" key="4">
    <source>
        <dbReference type="ARBA" id="ARBA00022737"/>
    </source>
</evidence>
<dbReference type="GO" id="GO:0050808">
    <property type="term" value="P:synapse organization"/>
    <property type="evidence" value="ECO:0007669"/>
    <property type="project" value="TreeGrafter"/>
</dbReference>
<keyword evidence="6" id="KW-0393">Immunoglobulin domain</keyword>
<comment type="subcellular location">
    <subcellularLocation>
        <location evidence="1">Cytoplasm</location>
    </subcellularLocation>
</comment>
<feature type="compositionally biased region" description="Pro residues" evidence="7">
    <location>
        <begin position="30"/>
        <end position="48"/>
    </location>
</feature>
<dbReference type="PROSITE" id="PS50835">
    <property type="entry name" value="IG_LIKE"/>
    <property type="match status" value="1"/>
</dbReference>
<organism evidence="9 10">
    <name type="scientific">Electrophorus voltai</name>
    <dbReference type="NCBI Taxonomy" id="2609070"/>
    <lineage>
        <taxon>Eukaryota</taxon>
        <taxon>Metazoa</taxon>
        <taxon>Chordata</taxon>
        <taxon>Craniata</taxon>
        <taxon>Vertebrata</taxon>
        <taxon>Euteleostomi</taxon>
        <taxon>Actinopterygii</taxon>
        <taxon>Neopterygii</taxon>
        <taxon>Teleostei</taxon>
        <taxon>Ostariophysi</taxon>
        <taxon>Gymnotiformes</taxon>
        <taxon>Gymnotoidei</taxon>
        <taxon>Gymnotidae</taxon>
        <taxon>Electrophorus</taxon>
    </lineage>
</organism>
<dbReference type="Proteomes" id="UP001239994">
    <property type="component" value="Unassembled WGS sequence"/>
</dbReference>
<evidence type="ECO:0000256" key="1">
    <source>
        <dbReference type="ARBA" id="ARBA00004496"/>
    </source>
</evidence>
<feature type="compositionally biased region" description="Basic residues" evidence="7">
    <location>
        <begin position="1"/>
        <end position="11"/>
    </location>
</feature>
<dbReference type="GO" id="GO:0005886">
    <property type="term" value="C:plasma membrane"/>
    <property type="evidence" value="ECO:0007669"/>
    <property type="project" value="TreeGrafter"/>
</dbReference>
<dbReference type="SMART" id="SM00408">
    <property type="entry name" value="IGc2"/>
    <property type="match status" value="1"/>
</dbReference>
<dbReference type="InterPro" id="IPR007110">
    <property type="entry name" value="Ig-like_dom"/>
</dbReference>
<dbReference type="GO" id="GO:0030017">
    <property type="term" value="C:sarcomere"/>
    <property type="evidence" value="ECO:0007669"/>
    <property type="project" value="UniProtKB-ARBA"/>
</dbReference>